<dbReference type="AlphaFoldDB" id="A0A6I2MYK4"/>
<evidence type="ECO:0000256" key="1">
    <source>
        <dbReference type="SAM" id="Phobius"/>
    </source>
</evidence>
<keyword evidence="1" id="KW-0472">Membrane</keyword>
<organism evidence="2 3">
    <name type="scientific">Parabacteroides distasonis</name>
    <dbReference type="NCBI Taxonomy" id="823"/>
    <lineage>
        <taxon>Bacteria</taxon>
        <taxon>Pseudomonadati</taxon>
        <taxon>Bacteroidota</taxon>
        <taxon>Bacteroidia</taxon>
        <taxon>Bacteroidales</taxon>
        <taxon>Tannerellaceae</taxon>
        <taxon>Parabacteroides</taxon>
    </lineage>
</organism>
<dbReference type="RefSeq" id="WP_129984447.1">
    <property type="nucleotide sequence ID" value="NZ_RCYP01000011.1"/>
</dbReference>
<dbReference type="EMBL" id="WKLT01000007">
    <property type="protein sequence ID" value="MRY58175.1"/>
    <property type="molecule type" value="Genomic_DNA"/>
</dbReference>
<keyword evidence="1" id="KW-0812">Transmembrane</keyword>
<evidence type="ECO:0000313" key="2">
    <source>
        <dbReference type="EMBL" id="MRY58175.1"/>
    </source>
</evidence>
<name>A0A6I2MYK4_PARDI</name>
<feature type="transmembrane region" description="Helical" evidence="1">
    <location>
        <begin position="13"/>
        <end position="38"/>
    </location>
</feature>
<accession>A0A6I2MYK4</accession>
<comment type="caution">
    <text evidence="2">The sequence shown here is derived from an EMBL/GenBank/DDBJ whole genome shotgun (WGS) entry which is preliminary data.</text>
</comment>
<keyword evidence="1" id="KW-1133">Transmembrane helix</keyword>
<dbReference type="Proteomes" id="UP000463337">
    <property type="component" value="Unassembled WGS sequence"/>
</dbReference>
<evidence type="ECO:0000313" key="3">
    <source>
        <dbReference type="Proteomes" id="UP000463337"/>
    </source>
</evidence>
<proteinExistence type="predicted"/>
<reference evidence="2 3" key="1">
    <citation type="journal article" date="2019" name="Nat. Med.">
        <title>A library of human gut bacterial isolates paired with longitudinal multiomics data enables mechanistic microbiome research.</title>
        <authorList>
            <person name="Poyet M."/>
            <person name="Groussin M."/>
            <person name="Gibbons S.M."/>
            <person name="Avila-Pacheco J."/>
            <person name="Jiang X."/>
            <person name="Kearney S.M."/>
            <person name="Perrotta A.R."/>
            <person name="Berdy B."/>
            <person name="Zhao S."/>
            <person name="Lieberman T.D."/>
            <person name="Swanson P.K."/>
            <person name="Smith M."/>
            <person name="Roesemann S."/>
            <person name="Alexander J.E."/>
            <person name="Rich S.A."/>
            <person name="Livny J."/>
            <person name="Vlamakis H."/>
            <person name="Clish C."/>
            <person name="Bullock K."/>
            <person name="Deik A."/>
            <person name="Scott J."/>
            <person name="Pierce K.A."/>
            <person name="Xavier R.J."/>
            <person name="Alm E.J."/>
        </authorList>
    </citation>
    <scope>NUCLEOTIDE SEQUENCE [LARGE SCALE GENOMIC DNA]</scope>
    <source>
        <strain evidence="2 3">BIOML-A41</strain>
    </source>
</reference>
<sequence>METVGAIQETYDIWSWLLPLISGAIGALIGTYGGSYFLHWKQEKKIKNVRSMAVKALDIFKEYAQHKKSYADSANEFNTKLNVSEKRAVVVALHKIGVPFEISTKDDFDIKNLRLKDIIIDRDEIDAMIQQIEKGNCDNLFFIDIESYFISNLRLNAVRNVGKKYVEEVQSKSRVEKDAPNTIVSQPDWHKVFSPGELQIIFVLRIQLANTAYFLPDGNADPVKMKTLIREIEIGLWDNYLFWEYESYQNIRAQHNLANIIQNAVMGQQMMNIGTQMNNEKGSSDNSSTNN</sequence>
<gene>
    <name evidence="2" type="ORF">GKD59_09705</name>
</gene>
<protein>
    <submittedName>
        <fullName evidence="2">Uncharacterized protein</fullName>
    </submittedName>
</protein>